<dbReference type="Gene3D" id="1.10.287.130">
    <property type="match status" value="1"/>
</dbReference>
<dbReference type="InterPro" id="IPR036890">
    <property type="entry name" value="HATPase_C_sf"/>
</dbReference>
<dbReference type="SMART" id="SM00387">
    <property type="entry name" value="HATPase_c"/>
    <property type="match status" value="1"/>
</dbReference>
<evidence type="ECO:0000259" key="12">
    <source>
        <dbReference type="PROSITE" id="PS50885"/>
    </source>
</evidence>
<keyword evidence="8 10" id="KW-1133">Transmembrane helix</keyword>
<evidence type="ECO:0000256" key="10">
    <source>
        <dbReference type="SAM" id="Phobius"/>
    </source>
</evidence>
<dbReference type="Pfam" id="PF00512">
    <property type="entry name" value="HisKA"/>
    <property type="match status" value="1"/>
</dbReference>
<keyword evidence="5" id="KW-0808">Transferase</keyword>
<evidence type="ECO:0000256" key="4">
    <source>
        <dbReference type="ARBA" id="ARBA00022553"/>
    </source>
</evidence>
<dbReference type="GO" id="GO:0005886">
    <property type="term" value="C:plasma membrane"/>
    <property type="evidence" value="ECO:0007669"/>
    <property type="project" value="TreeGrafter"/>
</dbReference>
<dbReference type="Proteomes" id="UP000186002">
    <property type="component" value="Unassembled WGS sequence"/>
</dbReference>
<comment type="subcellular location">
    <subcellularLocation>
        <location evidence="2">Membrane</location>
    </subcellularLocation>
</comment>
<dbReference type="Gene3D" id="3.30.565.10">
    <property type="entry name" value="Histidine kinase-like ATPase, C-terminal domain"/>
    <property type="match status" value="1"/>
</dbReference>
<dbReference type="EC" id="2.7.13.3" evidence="3"/>
<dbReference type="InterPro" id="IPR003660">
    <property type="entry name" value="HAMP_dom"/>
</dbReference>
<keyword evidence="10" id="KW-0472">Membrane</keyword>
<proteinExistence type="predicted"/>
<dbReference type="SMART" id="SM00388">
    <property type="entry name" value="HisKA"/>
    <property type="match status" value="1"/>
</dbReference>
<gene>
    <name evidence="13" type="ORF">SAMN05444272_2464</name>
</gene>
<evidence type="ECO:0000313" key="14">
    <source>
        <dbReference type="Proteomes" id="UP000186002"/>
    </source>
</evidence>
<evidence type="ECO:0000256" key="9">
    <source>
        <dbReference type="ARBA" id="ARBA00023012"/>
    </source>
</evidence>
<dbReference type="InterPro" id="IPR050428">
    <property type="entry name" value="TCS_sensor_his_kinase"/>
</dbReference>
<keyword evidence="9" id="KW-0902">Two-component regulatory system</keyword>
<keyword evidence="14" id="KW-1185">Reference proteome</keyword>
<evidence type="ECO:0000259" key="11">
    <source>
        <dbReference type="PROSITE" id="PS50109"/>
    </source>
</evidence>
<dbReference type="InterPro" id="IPR013727">
    <property type="entry name" value="2CSK_N"/>
</dbReference>
<evidence type="ECO:0000256" key="1">
    <source>
        <dbReference type="ARBA" id="ARBA00000085"/>
    </source>
</evidence>
<dbReference type="AlphaFoldDB" id="A0A1M7I8I3"/>
<dbReference type="InterPro" id="IPR003661">
    <property type="entry name" value="HisK_dim/P_dom"/>
</dbReference>
<keyword evidence="4" id="KW-0597">Phosphoprotein</keyword>
<evidence type="ECO:0000256" key="6">
    <source>
        <dbReference type="ARBA" id="ARBA00022692"/>
    </source>
</evidence>
<evidence type="ECO:0000256" key="2">
    <source>
        <dbReference type="ARBA" id="ARBA00004370"/>
    </source>
</evidence>
<dbReference type="Pfam" id="PF02518">
    <property type="entry name" value="HATPase_c"/>
    <property type="match status" value="1"/>
</dbReference>
<dbReference type="InterPro" id="IPR003594">
    <property type="entry name" value="HATPase_dom"/>
</dbReference>
<feature type="domain" description="HAMP" evidence="12">
    <location>
        <begin position="192"/>
        <end position="243"/>
    </location>
</feature>
<dbReference type="InterPro" id="IPR036097">
    <property type="entry name" value="HisK_dim/P_sf"/>
</dbReference>
<name>A0A1M7I8I3_9HYPH</name>
<keyword evidence="6 10" id="KW-0812">Transmembrane</keyword>
<organism evidence="13 14">
    <name type="scientific">Roseibium suaedae</name>
    <dbReference type="NCBI Taxonomy" id="735517"/>
    <lineage>
        <taxon>Bacteria</taxon>
        <taxon>Pseudomonadati</taxon>
        <taxon>Pseudomonadota</taxon>
        <taxon>Alphaproteobacteria</taxon>
        <taxon>Hyphomicrobiales</taxon>
        <taxon>Stappiaceae</taxon>
        <taxon>Roseibium</taxon>
    </lineage>
</organism>
<evidence type="ECO:0000256" key="8">
    <source>
        <dbReference type="ARBA" id="ARBA00022989"/>
    </source>
</evidence>
<dbReference type="CDD" id="cd00075">
    <property type="entry name" value="HATPase"/>
    <property type="match status" value="1"/>
</dbReference>
<dbReference type="EMBL" id="FRBW01000002">
    <property type="protein sequence ID" value="SHM36939.1"/>
    <property type="molecule type" value="Genomic_DNA"/>
</dbReference>
<comment type="catalytic activity">
    <reaction evidence="1">
        <text>ATP + protein L-histidine = ADP + protein N-phospho-L-histidine.</text>
        <dbReference type="EC" id="2.7.13.3"/>
    </reaction>
</comment>
<dbReference type="OrthoDB" id="913606at2"/>
<keyword evidence="7 13" id="KW-0418">Kinase</keyword>
<dbReference type="GO" id="GO:0000155">
    <property type="term" value="F:phosphorelay sensor kinase activity"/>
    <property type="evidence" value="ECO:0007669"/>
    <property type="project" value="InterPro"/>
</dbReference>
<dbReference type="PANTHER" id="PTHR45436">
    <property type="entry name" value="SENSOR HISTIDINE KINASE YKOH"/>
    <property type="match status" value="1"/>
</dbReference>
<dbReference type="SUPFAM" id="SSF47384">
    <property type="entry name" value="Homodimeric domain of signal transducing histidine kinase"/>
    <property type="match status" value="1"/>
</dbReference>
<dbReference type="PANTHER" id="PTHR45436:SF1">
    <property type="entry name" value="SENSOR PROTEIN QSEC"/>
    <property type="match status" value="1"/>
</dbReference>
<feature type="domain" description="Histidine kinase" evidence="11">
    <location>
        <begin position="251"/>
        <end position="462"/>
    </location>
</feature>
<evidence type="ECO:0000313" key="13">
    <source>
        <dbReference type="EMBL" id="SHM36939.1"/>
    </source>
</evidence>
<evidence type="ECO:0000256" key="3">
    <source>
        <dbReference type="ARBA" id="ARBA00012438"/>
    </source>
</evidence>
<protein>
    <recommendedName>
        <fullName evidence="3">histidine kinase</fullName>
        <ecNumber evidence="3">2.7.13.3</ecNumber>
    </recommendedName>
</protein>
<dbReference type="Pfam" id="PF08521">
    <property type="entry name" value="2CSK_N"/>
    <property type="match status" value="1"/>
</dbReference>
<dbReference type="InterPro" id="IPR005467">
    <property type="entry name" value="His_kinase_dom"/>
</dbReference>
<feature type="transmembrane region" description="Helical" evidence="10">
    <location>
        <begin position="17"/>
        <end position="40"/>
    </location>
</feature>
<accession>A0A1M7I8I3</accession>
<reference evidence="13 14" key="1">
    <citation type="submission" date="2016-11" db="EMBL/GenBank/DDBJ databases">
        <authorList>
            <person name="Jaros S."/>
            <person name="Januszkiewicz K."/>
            <person name="Wedrychowicz H."/>
        </authorList>
    </citation>
    <scope>NUCLEOTIDE SEQUENCE [LARGE SCALE GENOMIC DNA]</scope>
    <source>
        <strain evidence="13 14">DSM 22153</strain>
    </source>
</reference>
<dbReference type="RefSeq" id="WP_073013420.1">
    <property type="nucleotide sequence ID" value="NZ_FRBW01000002.1"/>
</dbReference>
<feature type="transmembrane region" description="Helical" evidence="10">
    <location>
        <begin position="172"/>
        <end position="191"/>
    </location>
</feature>
<dbReference type="PROSITE" id="PS50109">
    <property type="entry name" value="HIS_KIN"/>
    <property type="match status" value="1"/>
</dbReference>
<dbReference type="SUPFAM" id="SSF55874">
    <property type="entry name" value="ATPase domain of HSP90 chaperone/DNA topoisomerase II/histidine kinase"/>
    <property type="match status" value="1"/>
</dbReference>
<evidence type="ECO:0000256" key="5">
    <source>
        <dbReference type="ARBA" id="ARBA00022679"/>
    </source>
</evidence>
<evidence type="ECO:0000256" key="7">
    <source>
        <dbReference type="ARBA" id="ARBA00022777"/>
    </source>
</evidence>
<dbReference type="STRING" id="735517.SAMN05444272_2464"/>
<sequence length="465" mass="49135">MARKLFSLGSSSLTMRVALAVTSLLVIGGVLVSIAAFAYGRQAAQEAYDRLLLGAANDIAGSISVVNGEAVVDLSASAFQLLALAPDDRVAYRVIGVDGQTLTGYDELIVPPGADGSGGSRFFDGTFTGEQARYVVVLRRIAERSLNGTIQVIVGHTMLARNALALDITRKALLAAVVSGIAMLLLAVFVVRSALKPLERIAQTIAGRDPHDLTPVDPHVPREAAVLIGALNGFMARLDRQMSTMRNLISDTAHQLRTPVAALRAQADLAAEVEDDERRRAVVARIHARSVSLGRLLDQLLSRALVMHRGDSARREVLDLRDVALDVFESGDFNILAPDAGVRLAIGEEPVAVLADAPSLQEAVKNLVTNAIKHGKAPVEIGVSADNGEGCIWVRDAGGGLPPSVEEALGERFLRSAVSRGDSSGLGLAIALAVAEAFDGRLSFTRPETGGFRVAVMLPLKEDSK</sequence>
<dbReference type="CDD" id="cd00082">
    <property type="entry name" value="HisKA"/>
    <property type="match status" value="1"/>
</dbReference>
<dbReference type="PROSITE" id="PS50885">
    <property type="entry name" value="HAMP"/>
    <property type="match status" value="1"/>
</dbReference>